<dbReference type="PROSITE" id="PS50011">
    <property type="entry name" value="PROTEIN_KINASE_DOM"/>
    <property type="match status" value="1"/>
</dbReference>
<feature type="domain" description="Protein kinase" evidence="4">
    <location>
        <begin position="24"/>
        <end position="317"/>
    </location>
</feature>
<sequence length="320" mass="36308">MASSSSLVRLGQSIAGSASSSSPFLKLGQFLTGAVSTYTVTKQLGEFIWLGSNKVGQTVVIKSARHFRIANERDVLRKFQSRTPHLRPLIDEIVEPADLPAIVLKHLEDDLLTALNAKLSRREIKYASKRVLEALKVLHEDGYVHTDIKMDNVLVKYAPSSQNESGQRFTDVQLADLESTVHITSRFCKDRDEIGTPIWRSPEAQLGLQWGPPTDIWSFGTMPKFPRGHDEYELEILAKYHIYFGPYPPSYVDLADQETLGVLSLIMKDVPPEKLRPFSLASQREISEDDKEFVLKIMKLDPRDRPTAKELLEDEWFNRI</sequence>
<organism evidence="6">
    <name type="scientific">Coccidioides posadasii (strain RMSCC 757 / Silveira)</name>
    <name type="common">Valley fever fungus</name>
    <dbReference type="NCBI Taxonomy" id="443226"/>
    <lineage>
        <taxon>Eukaryota</taxon>
        <taxon>Fungi</taxon>
        <taxon>Dikarya</taxon>
        <taxon>Ascomycota</taxon>
        <taxon>Pezizomycotina</taxon>
        <taxon>Eurotiomycetes</taxon>
        <taxon>Eurotiomycetidae</taxon>
        <taxon>Onygenales</taxon>
        <taxon>Onygenaceae</taxon>
        <taxon>Coccidioides</taxon>
    </lineage>
</organism>
<dbReference type="VEuPathDB" id="FungiDB:D8B26_007040"/>
<evidence type="ECO:0000259" key="4">
    <source>
        <dbReference type="PROSITE" id="PS50011"/>
    </source>
</evidence>
<dbReference type="OrthoDB" id="5979581at2759"/>
<reference evidence="6" key="1">
    <citation type="journal article" date="2010" name="Genome Res.">
        <title>Population genomic sequencing of Coccidioides fungi reveals recent hybridization and transposon control.</title>
        <authorList>
            <person name="Neafsey D.E."/>
            <person name="Barker B.M."/>
            <person name="Sharpton T.J."/>
            <person name="Stajich J.E."/>
            <person name="Park D.J."/>
            <person name="Whiston E."/>
            <person name="Hung C.-Y."/>
            <person name="McMahan C."/>
            <person name="White J."/>
            <person name="Sykes S."/>
            <person name="Heiman D."/>
            <person name="Young S."/>
            <person name="Zeng Q."/>
            <person name="Abouelleil A."/>
            <person name="Aftuck L."/>
            <person name="Bessette D."/>
            <person name="Brown A."/>
            <person name="FitzGerald M."/>
            <person name="Lui A."/>
            <person name="Macdonald J.P."/>
            <person name="Priest M."/>
            <person name="Orbach M.J."/>
            <person name="Galgiani J.N."/>
            <person name="Kirkland T.N."/>
            <person name="Cole G.T."/>
            <person name="Birren B.W."/>
            <person name="Henn M.R."/>
            <person name="Taylor J.W."/>
            <person name="Rounsley S.D."/>
        </authorList>
    </citation>
    <scope>NUCLEOTIDE SEQUENCE [LARGE SCALE GENOMIC DNA]</scope>
    <source>
        <strain evidence="6">RMSCC 757 / Silveira</strain>
    </source>
</reference>
<keyword evidence="3" id="KW-0067">ATP-binding</keyword>
<keyword evidence="6" id="KW-1185">Reference proteome</keyword>
<evidence type="ECO:0000256" key="1">
    <source>
        <dbReference type="ARBA" id="ARBA00008874"/>
    </source>
</evidence>
<dbReference type="InterPro" id="IPR051931">
    <property type="entry name" value="PAK3-like"/>
</dbReference>
<evidence type="ECO:0000313" key="6">
    <source>
        <dbReference type="Proteomes" id="UP000002497"/>
    </source>
</evidence>
<dbReference type="InterPro" id="IPR008271">
    <property type="entry name" value="Ser/Thr_kinase_AS"/>
</dbReference>
<dbReference type="SMART" id="SM00220">
    <property type="entry name" value="S_TKc"/>
    <property type="match status" value="1"/>
</dbReference>
<keyword evidence="2" id="KW-0547">Nucleotide-binding</keyword>
<dbReference type="EMBL" id="GL636491">
    <property type="protein sequence ID" value="EFW18976.1"/>
    <property type="molecule type" value="Genomic_DNA"/>
</dbReference>
<gene>
    <name evidence="5" type="ORF">CPSG_04522</name>
</gene>
<evidence type="ECO:0000313" key="5">
    <source>
        <dbReference type="EMBL" id="EFW18976.1"/>
    </source>
</evidence>
<evidence type="ECO:0000256" key="3">
    <source>
        <dbReference type="ARBA" id="ARBA00022840"/>
    </source>
</evidence>
<dbReference type="GO" id="GO:0004674">
    <property type="term" value="F:protein serine/threonine kinase activity"/>
    <property type="evidence" value="ECO:0007669"/>
    <property type="project" value="UniProtKB-KW"/>
</dbReference>
<dbReference type="InterPro" id="IPR000719">
    <property type="entry name" value="Prot_kinase_dom"/>
</dbReference>
<dbReference type="OMA" id="ERCNTKE"/>
<dbReference type="GO" id="GO:0005524">
    <property type="term" value="F:ATP binding"/>
    <property type="evidence" value="ECO:0007669"/>
    <property type="project" value="UniProtKB-KW"/>
</dbReference>
<dbReference type="AlphaFoldDB" id="E9D4I3"/>
<accession>E9D4I3</accession>
<protein>
    <submittedName>
        <fullName evidence="5">Serine/threonine protein kinase</fullName>
    </submittedName>
</protein>
<dbReference type="VEuPathDB" id="FungiDB:CPSG_04522"/>
<dbReference type="Gene3D" id="1.10.510.10">
    <property type="entry name" value="Transferase(Phosphotransferase) domain 1"/>
    <property type="match status" value="1"/>
</dbReference>
<dbReference type="PROSITE" id="PS00108">
    <property type="entry name" value="PROTEIN_KINASE_ST"/>
    <property type="match status" value="1"/>
</dbReference>
<keyword evidence="5" id="KW-0723">Serine/threonine-protein kinase</keyword>
<dbReference type="InterPro" id="IPR011009">
    <property type="entry name" value="Kinase-like_dom_sf"/>
</dbReference>
<keyword evidence="5" id="KW-0808">Transferase</keyword>
<dbReference type="Proteomes" id="UP000002497">
    <property type="component" value="Unassembled WGS sequence"/>
</dbReference>
<comment type="similarity">
    <text evidence="1">Belongs to the protein kinase superfamily. STE Ser/Thr protein kinase family. STE20 subfamily.</text>
</comment>
<dbReference type="Pfam" id="PF00069">
    <property type="entry name" value="Pkinase"/>
    <property type="match status" value="1"/>
</dbReference>
<reference evidence="6" key="2">
    <citation type="submission" date="2010-03" db="EMBL/GenBank/DDBJ databases">
        <title>The genome sequence of Coccidioides posadasii strain Silveira.</title>
        <authorList>
            <consortium name="The Broad Institute Genome Sequencing Center for Infectious Disease"/>
            <person name="Neafsey D."/>
            <person name="Orbach M."/>
            <person name="Henn M.R."/>
            <person name="Cole G.T."/>
            <person name="Galgiani J."/>
            <person name="Gardner M.J."/>
            <person name="Kirkland T.N."/>
            <person name="Taylor J.W."/>
            <person name="Young S.K."/>
            <person name="Zeng Q."/>
            <person name="Koehrsen M."/>
            <person name="Alvarado L."/>
            <person name="Berlin A."/>
            <person name="Borenstein D."/>
            <person name="Chapman S.B."/>
            <person name="Chen Z."/>
            <person name="Engels R."/>
            <person name="Freedman E."/>
            <person name="Gellesch M."/>
            <person name="Goldberg J."/>
            <person name="Griggs A."/>
            <person name="Gujja S."/>
            <person name="Heilman E."/>
            <person name="Heiman D."/>
            <person name="Howarth C."/>
            <person name="Jen D."/>
            <person name="Larson L."/>
            <person name="Mehta T."/>
            <person name="Neiman D."/>
            <person name="Park D."/>
            <person name="Pearson M."/>
            <person name="Richards J."/>
            <person name="Roberts A."/>
            <person name="Saif S."/>
            <person name="Shea T."/>
            <person name="Shenoy N."/>
            <person name="Sisk P."/>
            <person name="Stolte C."/>
            <person name="Sykes S."/>
            <person name="Walk T."/>
            <person name="White J."/>
            <person name="Yandava C."/>
            <person name="Haas B."/>
            <person name="Nusbaum C."/>
            <person name="Birren B."/>
        </authorList>
    </citation>
    <scope>NUCLEOTIDE SEQUENCE [LARGE SCALE GENOMIC DNA]</scope>
    <source>
        <strain evidence="6">RMSCC 757 / Silveira</strain>
    </source>
</reference>
<name>E9D4I3_COCPS</name>
<dbReference type="SUPFAM" id="SSF56112">
    <property type="entry name" value="Protein kinase-like (PK-like)"/>
    <property type="match status" value="1"/>
</dbReference>
<evidence type="ECO:0000256" key="2">
    <source>
        <dbReference type="ARBA" id="ARBA00022741"/>
    </source>
</evidence>
<dbReference type="STRING" id="443226.E9D4I3"/>
<dbReference type="PANTHER" id="PTHR45832:SF22">
    <property type="entry name" value="SERINE_THREONINE-PROTEIN KINASE SAMKA-RELATED"/>
    <property type="match status" value="1"/>
</dbReference>
<proteinExistence type="inferred from homology"/>
<dbReference type="HOGENOM" id="CLU_076146_0_0_1"/>
<dbReference type="PANTHER" id="PTHR45832">
    <property type="entry name" value="SERINE/THREONINE-PROTEIN KINASE SAMKA-RELATED-RELATED"/>
    <property type="match status" value="1"/>
</dbReference>
<keyword evidence="5" id="KW-0418">Kinase</keyword>